<evidence type="ECO:0000313" key="2">
    <source>
        <dbReference type="EMBL" id="QJA49365.1"/>
    </source>
</evidence>
<gene>
    <name evidence="3" type="ORF">MM415A00766_0017</name>
    <name evidence="4" type="ORF">MM415B02575_0006</name>
    <name evidence="2" type="ORF">TM448A01329_0010</name>
</gene>
<dbReference type="EMBL" id="MT144133">
    <property type="protein sequence ID" value="QJA49365.1"/>
    <property type="molecule type" value="Genomic_DNA"/>
</dbReference>
<evidence type="ECO:0000313" key="4">
    <source>
        <dbReference type="EMBL" id="QJA89300.1"/>
    </source>
</evidence>
<dbReference type="AlphaFoldDB" id="A0A6H1ZQ08"/>
<evidence type="ECO:0000256" key="1">
    <source>
        <dbReference type="SAM" id="Coils"/>
    </source>
</evidence>
<dbReference type="EMBL" id="MT142410">
    <property type="protein sequence ID" value="QJA80188.1"/>
    <property type="molecule type" value="Genomic_DNA"/>
</dbReference>
<evidence type="ECO:0000313" key="3">
    <source>
        <dbReference type="EMBL" id="QJA80188.1"/>
    </source>
</evidence>
<organism evidence="2">
    <name type="scientific">viral metagenome</name>
    <dbReference type="NCBI Taxonomy" id="1070528"/>
    <lineage>
        <taxon>unclassified sequences</taxon>
        <taxon>metagenomes</taxon>
        <taxon>organismal metagenomes</taxon>
    </lineage>
</organism>
<protein>
    <submittedName>
        <fullName evidence="2">Uncharacterized protein</fullName>
    </submittedName>
</protein>
<accession>A0A6H1ZQ08</accession>
<reference evidence="2" key="1">
    <citation type="submission" date="2020-03" db="EMBL/GenBank/DDBJ databases">
        <title>The deep terrestrial virosphere.</title>
        <authorList>
            <person name="Holmfeldt K."/>
            <person name="Nilsson E."/>
            <person name="Simone D."/>
            <person name="Lopez-Fernandez M."/>
            <person name="Wu X."/>
            <person name="de Brujin I."/>
            <person name="Lundin D."/>
            <person name="Andersson A."/>
            <person name="Bertilsson S."/>
            <person name="Dopson M."/>
        </authorList>
    </citation>
    <scope>NUCLEOTIDE SEQUENCE</scope>
    <source>
        <strain evidence="3">MM415A00766</strain>
        <strain evidence="4">MM415B02575</strain>
        <strain evidence="2">TM448A01329</strain>
    </source>
</reference>
<dbReference type="EMBL" id="MT142837">
    <property type="protein sequence ID" value="QJA89300.1"/>
    <property type="molecule type" value="Genomic_DNA"/>
</dbReference>
<name>A0A6H1ZQ08_9ZZZZ</name>
<feature type="coiled-coil region" evidence="1">
    <location>
        <begin position="18"/>
        <end position="103"/>
    </location>
</feature>
<proteinExistence type="predicted"/>
<keyword evidence="1" id="KW-0175">Coiled coil</keyword>
<sequence>MSKDSGQTVKNAIAAIRKELTSEELDKIGSNLKAVEREFNDVFEDVQTFLNESISRKEKLREKDVEIEKLKDEIEKSKDTSSTDAIKKQLADLKKENETFKTQQAATDKQKRDAFVGDFEKYKNHADFEKVKPFLKIPDEVDGKIDWENAAIDDIKLNLSEIEKARTYGSFADVNPPGIHGAKVPPTMSGVKSPFAGKFKT</sequence>